<evidence type="ECO:0000256" key="1">
    <source>
        <dbReference type="SAM" id="SignalP"/>
    </source>
</evidence>
<evidence type="ECO:0000313" key="3">
    <source>
        <dbReference type="Proteomes" id="UP001057375"/>
    </source>
</evidence>
<comment type="caution">
    <text evidence="2">The sequence shown here is derived from an EMBL/GenBank/DDBJ whole genome shotgun (WGS) entry which is preliminary data.</text>
</comment>
<proteinExistence type="predicted"/>
<keyword evidence="1" id="KW-0732">Signal</keyword>
<dbReference type="Gene3D" id="3.15.10.10">
    <property type="entry name" value="Bactericidal permeability-increasing protein, domain 1"/>
    <property type="match status" value="1"/>
</dbReference>
<protein>
    <submittedName>
        <fullName evidence="2">Uncharacterized protein</fullName>
    </submittedName>
</protein>
<sequence>MLFCPSLSVLSLLLFFCFCFFPRSTCVFVAGNDGNGGGQAGVLITFTVNGIYDIFFNGLEPWFDSFMGTFDIPDFSTTVDFGVGKASVSLLNFQVVSYNFFPGDKVIVSTIPSENAVFVEMSGAGVALSLDYDVKLLTYPYTDMNGSASLSIGDAGIITTISVTSELDSSDLSCNNGFQGCGYLPLITTPELEVHMNNIALKFIGDASPVLQMIADLVSSAIVPFLSSAISDEIMKFINNNHMDPDMGLYSPKYLSMDNRSKYYFGYAQSFIFGDSFIVLPMIGISTFGNTPGEDDAAVYPDFNPSNLPYAAFSSSIQFTIAFDAIKAVFYNTIYNSNEYFSDWKGTFDTIACVSTEDGCVDSDRNWNGDQSSAYVIQHNLGRDIDQPPSNFSPLYTTRYWSDLLPDLYSLCSNCYIDFTYTFNTVDYVPTVPDISMRVDGLDIVYHDFYIIVDIVQVDDGSSVASVGISVDIIADAIVWSDHAYINFLQSVMDFENLSIESCAIPTLEYGNTDKECIMGSAEWLPFVKLMSTLFLDDMFQNTFKQSWRGWSWFNRMPLAYWYVCTTKEEEVYYAPKGSSLHRSLFGSEYDEDVINTHDEYIIVSAEFDEYICCGWDFDGSSRNPDGTCYCVSQVS</sequence>
<reference evidence="2" key="1">
    <citation type="submission" date="2022-03" db="EMBL/GenBank/DDBJ databases">
        <title>Draft genome sequence of Aduncisulcus paluster, a free-living microaerophilic Fornicata.</title>
        <authorList>
            <person name="Yuyama I."/>
            <person name="Kume K."/>
            <person name="Tamura T."/>
            <person name="Inagaki Y."/>
            <person name="Hashimoto T."/>
        </authorList>
    </citation>
    <scope>NUCLEOTIDE SEQUENCE</scope>
    <source>
        <strain evidence="2">NY0171</strain>
    </source>
</reference>
<gene>
    <name evidence="2" type="ORF">ADUPG1_008921</name>
</gene>
<dbReference type="EMBL" id="BQXS01011084">
    <property type="protein sequence ID" value="GKT35849.1"/>
    <property type="molecule type" value="Genomic_DNA"/>
</dbReference>
<name>A0ABQ5KWM5_9EUKA</name>
<feature type="chain" id="PRO_5045513138" evidence="1">
    <location>
        <begin position="27"/>
        <end position="636"/>
    </location>
</feature>
<keyword evidence="3" id="KW-1185">Reference proteome</keyword>
<feature type="signal peptide" evidence="1">
    <location>
        <begin position="1"/>
        <end position="26"/>
    </location>
</feature>
<evidence type="ECO:0000313" key="2">
    <source>
        <dbReference type="EMBL" id="GKT35849.1"/>
    </source>
</evidence>
<dbReference type="Proteomes" id="UP001057375">
    <property type="component" value="Unassembled WGS sequence"/>
</dbReference>
<accession>A0ABQ5KWM5</accession>
<organism evidence="2 3">
    <name type="scientific">Aduncisulcus paluster</name>
    <dbReference type="NCBI Taxonomy" id="2918883"/>
    <lineage>
        <taxon>Eukaryota</taxon>
        <taxon>Metamonada</taxon>
        <taxon>Carpediemonas-like organisms</taxon>
        <taxon>Aduncisulcus</taxon>
    </lineage>
</organism>
<dbReference type="InterPro" id="IPR017943">
    <property type="entry name" value="Bactericidal_perm-incr_a/b_dom"/>
</dbReference>
<dbReference type="SUPFAM" id="SSF55394">
    <property type="entry name" value="Bactericidal permeability-increasing protein, BPI"/>
    <property type="match status" value="1"/>
</dbReference>